<dbReference type="EMBL" id="CP043732">
    <property type="protein sequence ID" value="QMU96241.1"/>
    <property type="molecule type" value="Genomic_DNA"/>
</dbReference>
<feature type="compositionally biased region" description="Polar residues" evidence="1">
    <location>
        <begin position="1"/>
        <end position="21"/>
    </location>
</feature>
<gene>
    <name evidence="2" type="ORF">FVO59_02725</name>
</gene>
<sequence length="79" mass="8816">MSNEYMSTGDESVTSEDTMGTDNPDPAEHLRTHRDEVPMEDADVTGRPDLQTRRQGEVHDESDQAADQASGETRNQRNP</sequence>
<accession>A0A7D8A918</accession>
<organism evidence="2 3">
    <name type="scientific">Microbacterium esteraromaticum</name>
    <dbReference type="NCBI Taxonomy" id="57043"/>
    <lineage>
        <taxon>Bacteria</taxon>
        <taxon>Bacillati</taxon>
        <taxon>Actinomycetota</taxon>
        <taxon>Actinomycetes</taxon>
        <taxon>Micrococcales</taxon>
        <taxon>Microbacteriaceae</taxon>
        <taxon>Microbacterium</taxon>
    </lineage>
</organism>
<evidence type="ECO:0000313" key="2">
    <source>
        <dbReference type="EMBL" id="QMU96241.1"/>
    </source>
</evidence>
<feature type="compositionally biased region" description="Polar residues" evidence="1">
    <location>
        <begin position="65"/>
        <end position="79"/>
    </location>
</feature>
<proteinExistence type="predicted"/>
<dbReference type="Proteomes" id="UP000515708">
    <property type="component" value="Chromosome"/>
</dbReference>
<feature type="compositionally biased region" description="Basic and acidic residues" evidence="1">
    <location>
        <begin position="44"/>
        <end position="62"/>
    </location>
</feature>
<dbReference type="AlphaFoldDB" id="A0A7D8A918"/>
<protein>
    <submittedName>
        <fullName evidence="2">Uncharacterized protein</fullName>
    </submittedName>
</protein>
<evidence type="ECO:0000256" key="1">
    <source>
        <dbReference type="SAM" id="MobiDB-lite"/>
    </source>
</evidence>
<evidence type="ECO:0000313" key="3">
    <source>
        <dbReference type="Proteomes" id="UP000515708"/>
    </source>
</evidence>
<feature type="region of interest" description="Disordered" evidence="1">
    <location>
        <begin position="1"/>
        <end position="79"/>
    </location>
</feature>
<reference evidence="2 3" key="1">
    <citation type="journal article" date="2020" name="Front. Microbiol.">
        <title>Design of Bacterial Strain-Specific qPCR Assays Using NGS Data and Publicly Available Resources and Its Application to Track Biocontrol Strains.</title>
        <authorList>
            <person name="Hernandez I."/>
            <person name="Sant C."/>
            <person name="Martinez R."/>
            <person name="Fernandez C."/>
        </authorList>
    </citation>
    <scope>NUCLEOTIDE SEQUENCE [LARGE SCALE GENOMIC DNA]</scope>
    <source>
        <strain evidence="2 3">B24</strain>
    </source>
</reference>
<dbReference type="RefSeq" id="WP_182254401.1">
    <property type="nucleotide sequence ID" value="NZ_CP043732.1"/>
</dbReference>
<feature type="compositionally biased region" description="Basic and acidic residues" evidence="1">
    <location>
        <begin position="26"/>
        <end position="37"/>
    </location>
</feature>
<name>A0A7D8A918_9MICO</name>